<dbReference type="GO" id="GO:0008757">
    <property type="term" value="F:S-adenosylmethionine-dependent methyltransferase activity"/>
    <property type="evidence" value="ECO:0007669"/>
    <property type="project" value="InterPro"/>
</dbReference>
<dbReference type="CDD" id="cd02440">
    <property type="entry name" value="AdoMet_MTases"/>
    <property type="match status" value="1"/>
</dbReference>
<dbReference type="SUPFAM" id="SSF53335">
    <property type="entry name" value="S-adenosyl-L-methionine-dependent methyltransferases"/>
    <property type="match status" value="1"/>
</dbReference>
<dbReference type="Proteomes" id="UP000254069">
    <property type="component" value="Unassembled WGS sequence"/>
</dbReference>
<dbReference type="PANTHER" id="PTHR42912">
    <property type="entry name" value="METHYLTRANSFERASE"/>
    <property type="match status" value="1"/>
</dbReference>
<evidence type="ECO:0000313" key="3">
    <source>
        <dbReference type="Proteomes" id="UP000254069"/>
    </source>
</evidence>
<dbReference type="EMBL" id="UGYO01000002">
    <property type="protein sequence ID" value="SUJ01794.1"/>
    <property type="molecule type" value="Genomic_DNA"/>
</dbReference>
<dbReference type="InterPro" id="IPR050508">
    <property type="entry name" value="Methyltransf_Superfamily"/>
</dbReference>
<evidence type="ECO:0000313" key="2">
    <source>
        <dbReference type="EMBL" id="SUJ01794.1"/>
    </source>
</evidence>
<dbReference type="InterPro" id="IPR013216">
    <property type="entry name" value="Methyltransf_11"/>
</dbReference>
<dbReference type="Gene3D" id="3.40.50.150">
    <property type="entry name" value="Vaccinia Virus protein VP39"/>
    <property type="match status" value="1"/>
</dbReference>
<accession>A0A380BKC7</accession>
<feature type="domain" description="Methyltransferase type 11" evidence="1">
    <location>
        <begin position="62"/>
        <end position="148"/>
    </location>
</feature>
<keyword evidence="3" id="KW-1185">Reference proteome</keyword>
<evidence type="ECO:0000259" key="1">
    <source>
        <dbReference type="Pfam" id="PF08241"/>
    </source>
</evidence>
<protein>
    <submittedName>
        <fullName evidence="2">Malonyl-CoA O-methyltransferase BioC</fullName>
        <ecNumber evidence="2">2.1.1.197</ecNumber>
    </submittedName>
</protein>
<name>A0A380BKC7_9GAMM</name>
<reference evidence="2 3" key="1">
    <citation type="submission" date="2018-06" db="EMBL/GenBank/DDBJ databases">
        <authorList>
            <consortium name="Pathogen Informatics"/>
            <person name="Doyle S."/>
        </authorList>
    </citation>
    <scope>NUCLEOTIDE SEQUENCE [LARGE SCALE GENOMIC DNA]</scope>
    <source>
        <strain evidence="2 3">NCTC10738</strain>
    </source>
</reference>
<dbReference type="EC" id="2.1.1.197" evidence="2"/>
<dbReference type="AlphaFoldDB" id="A0A380BKC7"/>
<dbReference type="RefSeq" id="WP_115390179.1">
    <property type="nucleotide sequence ID" value="NZ_CP076374.1"/>
</dbReference>
<dbReference type="GO" id="GO:0102130">
    <property type="term" value="F:malonyl-CoA methyltransferase activity"/>
    <property type="evidence" value="ECO:0007669"/>
    <property type="project" value="UniProtKB-EC"/>
</dbReference>
<organism evidence="2 3">
    <name type="scientific">Shewanella algae</name>
    <dbReference type="NCBI Taxonomy" id="38313"/>
    <lineage>
        <taxon>Bacteria</taxon>
        <taxon>Pseudomonadati</taxon>
        <taxon>Pseudomonadota</taxon>
        <taxon>Gammaproteobacteria</taxon>
        <taxon>Alteromonadales</taxon>
        <taxon>Shewanellaceae</taxon>
        <taxon>Shewanella</taxon>
    </lineage>
</organism>
<dbReference type="InterPro" id="IPR029063">
    <property type="entry name" value="SAM-dependent_MTases_sf"/>
</dbReference>
<dbReference type="Pfam" id="PF08241">
    <property type="entry name" value="Methyltransf_11"/>
    <property type="match status" value="1"/>
</dbReference>
<gene>
    <name evidence="2" type="primary">bioC</name>
    <name evidence="2" type="ORF">NCTC10738_03330</name>
</gene>
<keyword evidence="2" id="KW-0489">Methyltransferase</keyword>
<proteinExistence type="predicted"/>
<sequence length="263" mass="28332">MSNMSHEPLASHAGLVQSVPLGDVAGRFSKAATAYERHNRVQRLTAEALLDWDDCPHSGKLLDIGAGPGTAFATLGPQSVTALDIASGMLKQLKGNFPDYQVVCGNAEQLPFGDDSFDAVYSNLALQWCGDIPAALAEIFRVMRPGGSARLAIVARGSLPELQTLGLRVKVFAAEHKLEQALAQHPWQSLHTQSRTFQCHFANLRELLYSIKGVGASVGADKNSGAGLKGKGFWHTLNGQAEVLRTDKGMPLTYRIVMVQARK</sequence>
<dbReference type="GO" id="GO:0032259">
    <property type="term" value="P:methylation"/>
    <property type="evidence" value="ECO:0007669"/>
    <property type="project" value="UniProtKB-KW"/>
</dbReference>
<keyword evidence="2" id="KW-0808">Transferase</keyword>